<organism evidence="4">
    <name type="scientific">Caulobacter sp. 73W</name>
    <dbReference type="NCBI Taxonomy" id="3161137"/>
    <lineage>
        <taxon>Bacteria</taxon>
        <taxon>Pseudomonadati</taxon>
        <taxon>Pseudomonadota</taxon>
        <taxon>Alphaproteobacteria</taxon>
        <taxon>Caulobacterales</taxon>
        <taxon>Caulobacteraceae</taxon>
        <taxon>Caulobacter</taxon>
    </lineage>
</organism>
<dbReference type="PIRSF" id="PIRSF000897">
    <property type="entry name" value="Acid_Ptase_ClsA"/>
    <property type="match status" value="1"/>
</dbReference>
<dbReference type="AlphaFoldDB" id="A0AB39KPL1"/>
<feature type="domain" description="Phosphatidic acid phosphatase type 2/haloperoxidase" evidence="3">
    <location>
        <begin position="101"/>
        <end position="214"/>
    </location>
</feature>
<reference evidence="4" key="1">
    <citation type="submission" date="2024-06" db="EMBL/GenBank/DDBJ databases">
        <title>Caulobacter inopinatus, sp. nov.</title>
        <authorList>
            <person name="Donachie S.P."/>
        </authorList>
    </citation>
    <scope>NUCLEOTIDE SEQUENCE</scope>
    <source>
        <strain evidence="4">73W</strain>
    </source>
</reference>
<evidence type="ECO:0000259" key="3">
    <source>
        <dbReference type="SMART" id="SM00014"/>
    </source>
</evidence>
<dbReference type="Pfam" id="PF01569">
    <property type="entry name" value="PAP2"/>
    <property type="match status" value="1"/>
</dbReference>
<keyword evidence="2" id="KW-0732">Signal</keyword>
<comment type="similarity">
    <text evidence="1">Belongs to the class A bacterial acid phosphatase family.</text>
</comment>
<keyword evidence="1" id="KW-0378">Hydrolase</keyword>
<dbReference type="EC" id="3.1.3.2" evidence="1"/>
<dbReference type="EMBL" id="CP158375">
    <property type="protein sequence ID" value="XDO95630.1"/>
    <property type="molecule type" value="Genomic_DNA"/>
</dbReference>
<dbReference type="PRINTS" id="PR00483">
    <property type="entry name" value="BACPHPHTASE"/>
</dbReference>
<dbReference type="Gene3D" id="1.20.144.10">
    <property type="entry name" value="Phosphatidic acid phosphatase type 2/haloperoxidase"/>
    <property type="match status" value="1"/>
</dbReference>
<sequence length="257" mass="27154">MRSALVVAFTLAASTALAAPAKEAPKGYLPAGALDTTIIVPPAPVAGTTRYEADRTIFLSTRSLKDSPRWALALKDDNYAGLMGAFACAVGFTPDEKSTPALVKIMHRLEPDMDAAVRAAKTLYQRQRPFMIDEGEICLAKSDALRKSPDYPSGHATLGWTASLILAEAAPERASQILQRGRSFGESRIVCGVHNASAIEAARITGSALVARLHGEAQFRKDMDAARAEVAKARATAPTPAPAACAAEAELIAKPPF</sequence>
<evidence type="ECO:0000313" key="4">
    <source>
        <dbReference type="EMBL" id="XDO95630.1"/>
    </source>
</evidence>
<name>A0AB39KPL1_9CAUL</name>
<proteinExistence type="inferred from homology"/>
<evidence type="ECO:0000256" key="1">
    <source>
        <dbReference type="PIRNR" id="PIRNR000897"/>
    </source>
</evidence>
<dbReference type="CDD" id="cd03397">
    <property type="entry name" value="PAP2_acid_phosphatase"/>
    <property type="match status" value="1"/>
</dbReference>
<feature type="chain" id="PRO_5044325119" description="Acid phosphatase" evidence="2">
    <location>
        <begin position="19"/>
        <end position="257"/>
    </location>
</feature>
<comment type="catalytic activity">
    <reaction evidence="1">
        <text>a phosphate monoester + H2O = an alcohol + phosphate</text>
        <dbReference type="Rhea" id="RHEA:15017"/>
        <dbReference type="ChEBI" id="CHEBI:15377"/>
        <dbReference type="ChEBI" id="CHEBI:30879"/>
        <dbReference type="ChEBI" id="CHEBI:43474"/>
        <dbReference type="ChEBI" id="CHEBI:67140"/>
        <dbReference type="EC" id="3.1.3.2"/>
    </reaction>
</comment>
<dbReference type="SUPFAM" id="SSF48317">
    <property type="entry name" value="Acid phosphatase/Vanadium-dependent haloperoxidase"/>
    <property type="match status" value="1"/>
</dbReference>
<dbReference type="SMART" id="SM00014">
    <property type="entry name" value="acidPPc"/>
    <property type="match status" value="1"/>
</dbReference>
<dbReference type="InterPro" id="IPR000326">
    <property type="entry name" value="PAP2/HPO"/>
</dbReference>
<dbReference type="RefSeq" id="WP_369058477.1">
    <property type="nucleotide sequence ID" value="NZ_CP158375.1"/>
</dbReference>
<gene>
    <name evidence="4" type="ORF">ABOZ73_12545</name>
</gene>
<dbReference type="InterPro" id="IPR001011">
    <property type="entry name" value="Acid_Pase_classA_bac"/>
</dbReference>
<feature type="signal peptide" evidence="2">
    <location>
        <begin position="1"/>
        <end position="18"/>
    </location>
</feature>
<accession>A0AB39KPL1</accession>
<dbReference type="GO" id="GO:0030288">
    <property type="term" value="C:outer membrane-bounded periplasmic space"/>
    <property type="evidence" value="ECO:0007669"/>
    <property type="project" value="InterPro"/>
</dbReference>
<evidence type="ECO:0000256" key="2">
    <source>
        <dbReference type="SAM" id="SignalP"/>
    </source>
</evidence>
<dbReference type="GO" id="GO:0003993">
    <property type="term" value="F:acid phosphatase activity"/>
    <property type="evidence" value="ECO:0007669"/>
    <property type="project" value="UniProtKB-EC"/>
</dbReference>
<protein>
    <recommendedName>
        <fullName evidence="1">Acid phosphatase</fullName>
        <ecNumber evidence="1">3.1.3.2</ecNumber>
    </recommendedName>
</protein>
<dbReference type="InterPro" id="IPR036938">
    <property type="entry name" value="PAP2/HPO_sf"/>
</dbReference>